<gene>
    <name evidence="7" type="primary">thrB</name>
    <name evidence="11" type="ORF">NG653_02850</name>
</gene>
<dbReference type="Gene3D" id="3.30.230.10">
    <property type="match status" value="1"/>
</dbReference>
<name>A0ABT1AVR1_9FLAO</name>
<keyword evidence="1 7" id="KW-0028">Amino-acid biosynthesis</keyword>
<comment type="caution">
    <text evidence="7">Lacks conserved residue(s) required for the propagation of feature annotation.</text>
</comment>
<dbReference type="SUPFAM" id="SSF55060">
    <property type="entry name" value="GHMP Kinase, C-terminal domain"/>
    <property type="match status" value="1"/>
</dbReference>
<evidence type="ECO:0000256" key="6">
    <source>
        <dbReference type="ARBA" id="ARBA00022840"/>
    </source>
</evidence>
<evidence type="ECO:0000256" key="3">
    <source>
        <dbReference type="ARBA" id="ARBA00022697"/>
    </source>
</evidence>
<dbReference type="InterPro" id="IPR020568">
    <property type="entry name" value="Ribosomal_Su5_D2-typ_SF"/>
</dbReference>
<keyword evidence="6 7" id="KW-0067">ATP-binding</keyword>
<dbReference type="Pfam" id="PF08544">
    <property type="entry name" value="GHMP_kinases_C"/>
    <property type="match status" value="1"/>
</dbReference>
<comment type="function">
    <text evidence="7">Catalyzes the ATP-dependent phosphorylation of L-homoserine to L-homoserine phosphate.</text>
</comment>
<reference evidence="11 12" key="1">
    <citation type="submission" date="2022-06" db="EMBL/GenBank/DDBJ databases">
        <authorList>
            <person name="Xuan X."/>
        </authorList>
    </citation>
    <scope>NUCLEOTIDE SEQUENCE [LARGE SCALE GENOMIC DNA]</scope>
    <source>
        <strain evidence="11 12">2V75</strain>
    </source>
</reference>
<protein>
    <recommendedName>
        <fullName evidence="7 8">Homoserine kinase</fullName>
        <shortName evidence="7">HK</shortName>
        <shortName evidence="7">HSK</shortName>
        <ecNumber evidence="7 8">2.7.1.39</ecNumber>
    </recommendedName>
</protein>
<dbReference type="InterPro" id="IPR000870">
    <property type="entry name" value="Homoserine_kinase"/>
</dbReference>
<organism evidence="11 12">
    <name type="scientific">Robiginitalea marina</name>
    <dbReference type="NCBI Taxonomy" id="2954105"/>
    <lineage>
        <taxon>Bacteria</taxon>
        <taxon>Pseudomonadati</taxon>
        <taxon>Bacteroidota</taxon>
        <taxon>Flavobacteriia</taxon>
        <taxon>Flavobacteriales</taxon>
        <taxon>Flavobacteriaceae</taxon>
        <taxon>Robiginitalea</taxon>
    </lineage>
</organism>
<dbReference type="EMBL" id="JAMXIB010000002">
    <property type="protein sequence ID" value="MCO5723779.1"/>
    <property type="molecule type" value="Genomic_DNA"/>
</dbReference>
<dbReference type="InterPro" id="IPR006204">
    <property type="entry name" value="GHMP_kinase_N_dom"/>
</dbReference>
<comment type="pathway">
    <text evidence="7">Amino-acid biosynthesis; L-threonine biosynthesis; L-threonine from L-aspartate: step 4/5.</text>
</comment>
<evidence type="ECO:0000313" key="12">
    <source>
        <dbReference type="Proteomes" id="UP001206312"/>
    </source>
</evidence>
<evidence type="ECO:0000313" key="11">
    <source>
        <dbReference type="EMBL" id="MCO5723779.1"/>
    </source>
</evidence>
<dbReference type="InterPro" id="IPR036554">
    <property type="entry name" value="GHMP_kinase_C_sf"/>
</dbReference>
<dbReference type="NCBIfam" id="TIGR00191">
    <property type="entry name" value="thrB"/>
    <property type="match status" value="1"/>
</dbReference>
<feature type="domain" description="GHMP kinase N-terminal" evidence="9">
    <location>
        <begin position="66"/>
        <end position="149"/>
    </location>
</feature>
<evidence type="ECO:0000259" key="9">
    <source>
        <dbReference type="Pfam" id="PF00288"/>
    </source>
</evidence>
<comment type="catalytic activity">
    <reaction evidence="7">
        <text>L-homoserine + ATP = O-phospho-L-homoserine + ADP + H(+)</text>
        <dbReference type="Rhea" id="RHEA:13985"/>
        <dbReference type="ChEBI" id="CHEBI:15378"/>
        <dbReference type="ChEBI" id="CHEBI:30616"/>
        <dbReference type="ChEBI" id="CHEBI:57476"/>
        <dbReference type="ChEBI" id="CHEBI:57590"/>
        <dbReference type="ChEBI" id="CHEBI:456216"/>
        <dbReference type="EC" id="2.7.1.39"/>
    </reaction>
</comment>
<dbReference type="PIRSF" id="PIRSF000676">
    <property type="entry name" value="Homoser_kin"/>
    <property type="match status" value="1"/>
</dbReference>
<evidence type="ECO:0000259" key="10">
    <source>
        <dbReference type="Pfam" id="PF08544"/>
    </source>
</evidence>
<accession>A0ABT1AVR1</accession>
<dbReference type="PRINTS" id="PR00958">
    <property type="entry name" value="HOMSERKINASE"/>
</dbReference>
<comment type="caution">
    <text evidence="11">The sequence shown here is derived from an EMBL/GenBank/DDBJ whole genome shotgun (WGS) entry which is preliminary data.</text>
</comment>
<dbReference type="SUPFAM" id="SSF54211">
    <property type="entry name" value="Ribosomal protein S5 domain 2-like"/>
    <property type="match status" value="1"/>
</dbReference>
<dbReference type="PANTHER" id="PTHR20861">
    <property type="entry name" value="HOMOSERINE/4-DIPHOSPHOCYTIDYL-2-C-METHYL-D-ERYTHRITOL KINASE"/>
    <property type="match status" value="1"/>
</dbReference>
<dbReference type="NCBIfam" id="NF002288">
    <property type="entry name" value="PRK01212.1-4"/>
    <property type="match status" value="1"/>
</dbReference>
<comment type="subcellular location">
    <subcellularLocation>
        <location evidence="7">Cytoplasm</location>
    </subcellularLocation>
</comment>
<keyword evidence="4 7" id="KW-0547">Nucleotide-binding</keyword>
<feature type="domain" description="GHMP kinase C-terminal" evidence="10">
    <location>
        <begin position="212"/>
        <end position="286"/>
    </location>
</feature>
<comment type="similarity">
    <text evidence="7">Belongs to the GHMP kinase family. Homoserine kinase subfamily.</text>
</comment>
<dbReference type="InterPro" id="IPR013750">
    <property type="entry name" value="GHMP_kinase_C_dom"/>
</dbReference>
<evidence type="ECO:0000256" key="4">
    <source>
        <dbReference type="ARBA" id="ARBA00022741"/>
    </source>
</evidence>
<dbReference type="Proteomes" id="UP001206312">
    <property type="component" value="Unassembled WGS sequence"/>
</dbReference>
<evidence type="ECO:0000256" key="1">
    <source>
        <dbReference type="ARBA" id="ARBA00022605"/>
    </source>
</evidence>
<keyword evidence="2 7" id="KW-0808">Transferase</keyword>
<proteinExistence type="inferred from homology"/>
<evidence type="ECO:0000256" key="8">
    <source>
        <dbReference type="NCBIfam" id="TIGR00191"/>
    </source>
</evidence>
<keyword evidence="7" id="KW-0963">Cytoplasm</keyword>
<keyword evidence="3 7" id="KW-0791">Threonine biosynthesis</keyword>
<dbReference type="RefSeq" id="WP_252740161.1">
    <property type="nucleotide sequence ID" value="NZ_JAMXIB010000002.1"/>
</dbReference>
<evidence type="ECO:0000256" key="5">
    <source>
        <dbReference type="ARBA" id="ARBA00022777"/>
    </source>
</evidence>
<keyword evidence="12" id="KW-1185">Reference proteome</keyword>
<dbReference type="HAMAP" id="MF_00384">
    <property type="entry name" value="Homoser_kinase"/>
    <property type="match status" value="1"/>
</dbReference>
<keyword evidence="5 7" id="KW-0418">Kinase</keyword>
<dbReference type="Pfam" id="PF00288">
    <property type="entry name" value="GHMP_kinases_N"/>
    <property type="match status" value="1"/>
</dbReference>
<dbReference type="Gene3D" id="3.30.70.890">
    <property type="entry name" value="GHMP kinase, C-terminal domain"/>
    <property type="match status" value="1"/>
</dbReference>
<evidence type="ECO:0000256" key="7">
    <source>
        <dbReference type="HAMAP-Rule" id="MF_00384"/>
    </source>
</evidence>
<dbReference type="GO" id="GO:0004413">
    <property type="term" value="F:homoserine kinase activity"/>
    <property type="evidence" value="ECO:0007669"/>
    <property type="project" value="UniProtKB-EC"/>
</dbReference>
<sequence length="317" mass="32814">MNPTELRVFCPATIANLSCGFDVLGLALEGVGDYMTLRLSEQPGVRITRISGGSLPLEAERNVAGVAAQALLRVSGYGGGVEMEIEKHILPGSGIGSSAASAAGAVWGLNTLLGNPFTLTELTGFAASGEALASGAPHADNVAPALFGGITLIRSYTPLDIARVHCPPLLHAVVLHPQIELKTSDSRSLLKKTITLQQGIRQWGNVGGLITGLFTEDYDLISRSLEDGIVEPVRSLLIPGFGKLKEAALQAGALGFGISGSGPSVFALTRGAQPARQVGEALKEAYGPLGIPFNLYVSAVSPQGVRPAETGQNDQIA</sequence>
<dbReference type="PANTHER" id="PTHR20861:SF1">
    <property type="entry name" value="HOMOSERINE KINASE"/>
    <property type="match status" value="1"/>
</dbReference>
<dbReference type="EC" id="2.7.1.39" evidence="7 8"/>
<dbReference type="InterPro" id="IPR014721">
    <property type="entry name" value="Ribsml_uS5_D2-typ_fold_subgr"/>
</dbReference>
<evidence type="ECO:0000256" key="2">
    <source>
        <dbReference type="ARBA" id="ARBA00022679"/>
    </source>
</evidence>